<evidence type="ECO:0008006" key="3">
    <source>
        <dbReference type="Google" id="ProtNLM"/>
    </source>
</evidence>
<dbReference type="SUPFAM" id="SSF81901">
    <property type="entry name" value="HCP-like"/>
    <property type="match status" value="2"/>
</dbReference>
<dbReference type="STRING" id="327939.BIW53_08835"/>
<protein>
    <recommendedName>
        <fullName evidence="3">Sel1 repeat family protein</fullName>
    </recommendedName>
</protein>
<organism evidence="1 2">
    <name type="scientific">Pseudoalteromonas byunsanensis</name>
    <dbReference type="NCBI Taxonomy" id="327939"/>
    <lineage>
        <taxon>Bacteria</taxon>
        <taxon>Pseudomonadati</taxon>
        <taxon>Pseudomonadota</taxon>
        <taxon>Gammaproteobacteria</taxon>
        <taxon>Alteromonadales</taxon>
        <taxon>Pseudoalteromonadaceae</taxon>
        <taxon>Pseudoalteromonas</taxon>
    </lineage>
</organism>
<dbReference type="PANTHER" id="PTHR11102:SF160">
    <property type="entry name" value="ERAD-ASSOCIATED E3 UBIQUITIN-PROTEIN LIGASE COMPONENT HRD3"/>
    <property type="match status" value="1"/>
</dbReference>
<evidence type="ECO:0000313" key="2">
    <source>
        <dbReference type="Proteomes" id="UP000180253"/>
    </source>
</evidence>
<dbReference type="Proteomes" id="UP000180253">
    <property type="component" value="Unassembled WGS sequence"/>
</dbReference>
<sequence length="590" mass="66624">MLLCLIIILNTLTGCKSSAVAPVSNEEHDEKFTLLIQQYKKSSDAVSYKELFNAYLSTSFINMSAKLDAQYLQQMETISLDPTLKCDDFIDWQRYTVNNFFSVKPHLSAASCYESIGDLEQAQYHAQTAEFLIEGIKSSGSGEQYYTSYEVVLWDDAYDFIELSEFEVIDVYAKAGDQYQSAYLIFVVNDRSSGQQREIIFENNRVVHRLLDIPYPFAALNNSIETKLVEPLIEISSAMKMLQAGTFASRGEWHKAASLFSEVAKQQSAVANYKLSLLCLKGVAADVMTQECSQYALQSADMGYLNGHALLSIMYDHGLSVSKNATLADWHRQAAIQGSTAGQVWYEQAKTVRLIDGQFTNYYLTKAASLGHLGAQYEMLIQDTRDDENKIPKRLQGLLPLAEQGYVQAQIMLGRMLVQHGSHDSEQLLQAKYWIDKAAESGESSAHYLKGQAMQYGYFSEKNLTEAYKHYEKAAYQFHPYAQWKLGEYYLSSKTPLIGVAWNGMCALAKIAGCQYSLGMFYKNNLLAYEKAYAYFNLAVQQAHAKSEYELAYMYERGLGVKIDISKARALYQRSCKQNYTKACKALTNL</sequence>
<accession>A0A1S1N3X2</accession>
<dbReference type="PANTHER" id="PTHR11102">
    <property type="entry name" value="SEL-1-LIKE PROTEIN"/>
    <property type="match status" value="1"/>
</dbReference>
<dbReference type="InterPro" id="IPR050767">
    <property type="entry name" value="Sel1_AlgK"/>
</dbReference>
<dbReference type="EMBL" id="MNAN01000028">
    <property type="protein sequence ID" value="OHU95910.1"/>
    <property type="molecule type" value="Genomic_DNA"/>
</dbReference>
<evidence type="ECO:0000313" key="1">
    <source>
        <dbReference type="EMBL" id="OHU95910.1"/>
    </source>
</evidence>
<dbReference type="Pfam" id="PF08238">
    <property type="entry name" value="Sel1"/>
    <property type="match status" value="6"/>
</dbReference>
<dbReference type="Gene3D" id="1.25.40.10">
    <property type="entry name" value="Tetratricopeptide repeat domain"/>
    <property type="match status" value="2"/>
</dbReference>
<keyword evidence="2" id="KW-1185">Reference proteome</keyword>
<dbReference type="AlphaFoldDB" id="A0A1S1N3X2"/>
<dbReference type="InterPro" id="IPR011990">
    <property type="entry name" value="TPR-like_helical_dom_sf"/>
</dbReference>
<dbReference type="InterPro" id="IPR006597">
    <property type="entry name" value="Sel1-like"/>
</dbReference>
<gene>
    <name evidence="1" type="ORF">BIW53_08835</name>
</gene>
<reference evidence="1 2" key="1">
    <citation type="submission" date="2016-10" db="EMBL/GenBank/DDBJ databases">
        <title>Pseudoalteromonas amylolytica sp. nov., isolated from the surface seawater.</title>
        <authorList>
            <person name="Wu Y.-H."/>
            <person name="Cheng H."/>
            <person name="Jin X.-B."/>
            <person name="Wang C.-S."/>
            <person name="Xu X.-W."/>
        </authorList>
    </citation>
    <scope>NUCLEOTIDE SEQUENCE [LARGE SCALE GENOMIC DNA]</scope>
    <source>
        <strain evidence="1 2">JCM 12483</strain>
    </source>
</reference>
<comment type="caution">
    <text evidence="1">The sequence shown here is derived from an EMBL/GenBank/DDBJ whole genome shotgun (WGS) entry which is preliminary data.</text>
</comment>
<name>A0A1S1N3X2_9GAMM</name>
<proteinExistence type="predicted"/>
<dbReference type="SMART" id="SM00671">
    <property type="entry name" value="SEL1"/>
    <property type="match status" value="7"/>
</dbReference>